<protein>
    <submittedName>
        <fullName evidence="2">Protein-tyrosine phosphatase-like protein</fullName>
    </submittedName>
</protein>
<evidence type="ECO:0000313" key="2">
    <source>
        <dbReference type="EMBL" id="KAJ7198464.1"/>
    </source>
</evidence>
<evidence type="ECO:0000259" key="1">
    <source>
        <dbReference type="PROSITE" id="PS50056"/>
    </source>
</evidence>
<dbReference type="InterPro" id="IPR029021">
    <property type="entry name" value="Prot-tyrosine_phosphatase-like"/>
</dbReference>
<dbReference type="GO" id="GO:0004721">
    <property type="term" value="F:phosphoprotein phosphatase activity"/>
    <property type="evidence" value="ECO:0007669"/>
    <property type="project" value="InterPro"/>
</dbReference>
<name>A0AAD6V2Z5_9AGAR</name>
<dbReference type="PANTHER" id="PTHR31126:SF1">
    <property type="entry name" value="TYROSINE SPECIFIC PROTEIN PHOSPHATASES DOMAIN-CONTAINING PROTEIN"/>
    <property type="match status" value="1"/>
</dbReference>
<dbReference type="InterPro" id="IPR000387">
    <property type="entry name" value="Tyr_Pase_dom"/>
</dbReference>
<dbReference type="InterPro" id="IPR016130">
    <property type="entry name" value="Tyr_Pase_AS"/>
</dbReference>
<sequence length="291" mass="32241">MFCKLLLHRLGISKLNQSQTMYSPADAVLSFPPFVAVEGVINIRSIGGYKSDASLNRVVRPAIVFRSGEVSRITEAGKEQLRALGVRRVFDLRTNFEAEVYDAAAPVIPGIEVVRAPMGVEGGWDVEIIDKRLKHFRENELQAFVQDARDTLDADGPAIETVFRHFIDRPDEPCLFHCTAGKDRTGLVAALILLLLRVDDADIARDYALTTVGLDPARPMLAARLQKVPVFQNNWEGAVNMGSSKEETMMVILAMIREEYGGAAGYLTARTGLREEDLEVVRKNLTVAKEK</sequence>
<comment type="caution">
    <text evidence="2">The sequence shown here is derived from an EMBL/GenBank/DDBJ whole genome shotgun (WGS) entry which is preliminary data.</text>
</comment>
<dbReference type="EMBL" id="JARJCW010000072">
    <property type="protein sequence ID" value="KAJ7198464.1"/>
    <property type="molecule type" value="Genomic_DNA"/>
</dbReference>
<dbReference type="SUPFAM" id="SSF52799">
    <property type="entry name" value="(Phosphotyrosine protein) phosphatases II"/>
    <property type="match status" value="1"/>
</dbReference>
<dbReference type="AlphaFoldDB" id="A0AAD6V2Z5"/>
<dbReference type="PROSITE" id="PS50056">
    <property type="entry name" value="TYR_PHOSPHATASE_2"/>
    <property type="match status" value="1"/>
</dbReference>
<accession>A0AAD6V2Z5</accession>
<dbReference type="Gene3D" id="3.90.190.10">
    <property type="entry name" value="Protein tyrosine phosphatase superfamily"/>
    <property type="match status" value="1"/>
</dbReference>
<dbReference type="InterPro" id="IPR026893">
    <property type="entry name" value="Tyr/Ser_Pase_IphP-type"/>
</dbReference>
<evidence type="ECO:0000313" key="3">
    <source>
        <dbReference type="Proteomes" id="UP001219525"/>
    </source>
</evidence>
<reference evidence="2" key="1">
    <citation type="submission" date="2023-03" db="EMBL/GenBank/DDBJ databases">
        <title>Massive genome expansion in bonnet fungi (Mycena s.s.) driven by repeated elements and novel gene families across ecological guilds.</title>
        <authorList>
            <consortium name="Lawrence Berkeley National Laboratory"/>
            <person name="Harder C.B."/>
            <person name="Miyauchi S."/>
            <person name="Viragh M."/>
            <person name="Kuo A."/>
            <person name="Thoen E."/>
            <person name="Andreopoulos B."/>
            <person name="Lu D."/>
            <person name="Skrede I."/>
            <person name="Drula E."/>
            <person name="Henrissat B."/>
            <person name="Morin E."/>
            <person name="Kohler A."/>
            <person name="Barry K."/>
            <person name="LaButti K."/>
            <person name="Morin E."/>
            <person name="Salamov A."/>
            <person name="Lipzen A."/>
            <person name="Mereny Z."/>
            <person name="Hegedus B."/>
            <person name="Baldrian P."/>
            <person name="Stursova M."/>
            <person name="Weitz H."/>
            <person name="Taylor A."/>
            <person name="Grigoriev I.V."/>
            <person name="Nagy L.G."/>
            <person name="Martin F."/>
            <person name="Kauserud H."/>
        </authorList>
    </citation>
    <scope>NUCLEOTIDE SEQUENCE</scope>
    <source>
        <strain evidence="2">9144</strain>
    </source>
</reference>
<gene>
    <name evidence="2" type="ORF">GGX14DRAFT_552298</name>
</gene>
<dbReference type="PANTHER" id="PTHR31126">
    <property type="entry name" value="TYROSINE-PROTEIN PHOSPHATASE"/>
    <property type="match status" value="1"/>
</dbReference>
<feature type="domain" description="Tyrosine specific protein phosphatases" evidence="1">
    <location>
        <begin position="142"/>
        <end position="199"/>
    </location>
</feature>
<dbReference type="Pfam" id="PF13350">
    <property type="entry name" value="Y_phosphatase3"/>
    <property type="match status" value="1"/>
</dbReference>
<proteinExistence type="predicted"/>
<organism evidence="2 3">
    <name type="scientific">Mycena pura</name>
    <dbReference type="NCBI Taxonomy" id="153505"/>
    <lineage>
        <taxon>Eukaryota</taxon>
        <taxon>Fungi</taxon>
        <taxon>Dikarya</taxon>
        <taxon>Basidiomycota</taxon>
        <taxon>Agaricomycotina</taxon>
        <taxon>Agaricomycetes</taxon>
        <taxon>Agaricomycetidae</taxon>
        <taxon>Agaricales</taxon>
        <taxon>Marasmiineae</taxon>
        <taxon>Mycenaceae</taxon>
        <taxon>Mycena</taxon>
    </lineage>
</organism>
<dbReference type="PROSITE" id="PS00383">
    <property type="entry name" value="TYR_PHOSPHATASE_1"/>
    <property type="match status" value="1"/>
</dbReference>
<keyword evidence="3" id="KW-1185">Reference proteome</keyword>
<dbReference type="Proteomes" id="UP001219525">
    <property type="component" value="Unassembled WGS sequence"/>
</dbReference>